<keyword evidence="6" id="KW-0812">Transmembrane</keyword>
<dbReference type="InterPro" id="IPR026961">
    <property type="entry name" value="PGG_dom"/>
</dbReference>
<comment type="caution">
    <text evidence="8">The sequence shown here is derived from an EMBL/GenBank/DDBJ whole genome shotgun (WGS) entry which is preliminary data.</text>
</comment>
<keyword evidence="6" id="KW-1133">Transmembrane helix</keyword>
<dbReference type="Gene3D" id="3.30.200.20">
    <property type="entry name" value="Phosphorylase Kinase, domain 1"/>
    <property type="match status" value="1"/>
</dbReference>
<protein>
    <recommendedName>
        <fullName evidence="7">Protein kinase domain-containing protein</fullName>
    </recommendedName>
</protein>
<evidence type="ECO:0000313" key="8">
    <source>
        <dbReference type="EMBL" id="KAJ9559418.1"/>
    </source>
</evidence>
<keyword evidence="4" id="KW-0418">Kinase</keyword>
<evidence type="ECO:0000256" key="3">
    <source>
        <dbReference type="ARBA" id="ARBA00022741"/>
    </source>
</evidence>
<evidence type="ECO:0000256" key="2">
    <source>
        <dbReference type="ARBA" id="ARBA00022679"/>
    </source>
</evidence>
<keyword evidence="5" id="KW-0067">ATP-binding</keyword>
<feature type="domain" description="Protein kinase" evidence="7">
    <location>
        <begin position="24"/>
        <end position="300"/>
    </location>
</feature>
<feature type="transmembrane region" description="Helical" evidence="6">
    <location>
        <begin position="354"/>
        <end position="371"/>
    </location>
</feature>
<evidence type="ECO:0000259" key="7">
    <source>
        <dbReference type="PROSITE" id="PS50011"/>
    </source>
</evidence>
<dbReference type="PANTHER" id="PTHR27003">
    <property type="entry name" value="OS07G0166700 PROTEIN"/>
    <property type="match status" value="1"/>
</dbReference>
<dbReference type="PROSITE" id="PS50011">
    <property type="entry name" value="PROTEIN_KINASE_DOM"/>
    <property type="match status" value="1"/>
</dbReference>
<organism evidence="8 9">
    <name type="scientific">Centaurea solstitialis</name>
    <name type="common">yellow star-thistle</name>
    <dbReference type="NCBI Taxonomy" id="347529"/>
    <lineage>
        <taxon>Eukaryota</taxon>
        <taxon>Viridiplantae</taxon>
        <taxon>Streptophyta</taxon>
        <taxon>Embryophyta</taxon>
        <taxon>Tracheophyta</taxon>
        <taxon>Spermatophyta</taxon>
        <taxon>Magnoliopsida</taxon>
        <taxon>eudicotyledons</taxon>
        <taxon>Gunneridae</taxon>
        <taxon>Pentapetalae</taxon>
        <taxon>asterids</taxon>
        <taxon>campanulids</taxon>
        <taxon>Asterales</taxon>
        <taxon>Asteraceae</taxon>
        <taxon>Carduoideae</taxon>
        <taxon>Cardueae</taxon>
        <taxon>Centaureinae</taxon>
        <taxon>Centaurea</taxon>
    </lineage>
</organism>
<dbReference type="GO" id="GO:0009506">
    <property type="term" value="C:plasmodesma"/>
    <property type="evidence" value="ECO:0007669"/>
    <property type="project" value="TreeGrafter"/>
</dbReference>
<dbReference type="InterPro" id="IPR000719">
    <property type="entry name" value="Prot_kinase_dom"/>
</dbReference>
<dbReference type="FunFam" id="3.30.200.20:FF:000039">
    <property type="entry name" value="receptor-like protein kinase FERONIA"/>
    <property type="match status" value="1"/>
</dbReference>
<dbReference type="InterPro" id="IPR001245">
    <property type="entry name" value="Ser-Thr/Tyr_kinase_cat_dom"/>
</dbReference>
<evidence type="ECO:0000256" key="4">
    <source>
        <dbReference type="ARBA" id="ARBA00022777"/>
    </source>
</evidence>
<evidence type="ECO:0000256" key="6">
    <source>
        <dbReference type="SAM" id="Phobius"/>
    </source>
</evidence>
<dbReference type="InterPro" id="IPR008271">
    <property type="entry name" value="Ser/Thr_kinase_AS"/>
</dbReference>
<dbReference type="Gene3D" id="1.10.510.10">
    <property type="entry name" value="Transferase(Phosphotransferase) domain 1"/>
    <property type="match status" value="1"/>
</dbReference>
<feature type="transmembrane region" description="Helical" evidence="6">
    <location>
        <begin position="392"/>
        <end position="415"/>
    </location>
</feature>
<dbReference type="AlphaFoldDB" id="A0AA38TZ23"/>
<dbReference type="InterPro" id="IPR045272">
    <property type="entry name" value="ANXUR1/2-like"/>
</dbReference>
<dbReference type="Pfam" id="PF07714">
    <property type="entry name" value="PK_Tyr_Ser-Thr"/>
    <property type="match status" value="1"/>
</dbReference>
<dbReference type="SMART" id="SM00220">
    <property type="entry name" value="S_TKc"/>
    <property type="match status" value="1"/>
</dbReference>
<name>A0AA38TZ23_9ASTR</name>
<keyword evidence="6" id="KW-0472">Membrane</keyword>
<dbReference type="GO" id="GO:0004674">
    <property type="term" value="F:protein serine/threonine kinase activity"/>
    <property type="evidence" value="ECO:0007669"/>
    <property type="project" value="UniProtKB-KW"/>
</dbReference>
<dbReference type="EMBL" id="JARYMX010000003">
    <property type="protein sequence ID" value="KAJ9559418.1"/>
    <property type="molecule type" value="Genomic_DNA"/>
</dbReference>
<gene>
    <name evidence="8" type="ORF">OSB04_014032</name>
</gene>
<dbReference type="Proteomes" id="UP001172457">
    <property type="component" value="Chromosome 3"/>
</dbReference>
<dbReference type="PANTHER" id="PTHR27003:SF459">
    <property type="entry name" value="IQ MOTIF, EF-HAND BINDING SITE, PROTEIN KINASE-LIKE DOMAIN PROTEIN-RELATED"/>
    <property type="match status" value="1"/>
</dbReference>
<keyword evidence="2" id="KW-0808">Transferase</keyword>
<dbReference type="InterPro" id="IPR011009">
    <property type="entry name" value="Kinase-like_dom_sf"/>
</dbReference>
<keyword evidence="1" id="KW-0723">Serine/threonine-protein kinase</keyword>
<evidence type="ECO:0000256" key="5">
    <source>
        <dbReference type="ARBA" id="ARBA00022840"/>
    </source>
</evidence>
<dbReference type="PROSITE" id="PS00108">
    <property type="entry name" value="PROTEIN_KINASE_ST"/>
    <property type="match status" value="1"/>
</dbReference>
<reference evidence="8" key="1">
    <citation type="submission" date="2023-03" db="EMBL/GenBank/DDBJ databases">
        <title>Chromosome-scale reference genome and RAD-based genetic map of yellow starthistle (Centaurea solstitialis) reveal putative structural variation and QTLs associated with invader traits.</title>
        <authorList>
            <person name="Reatini B."/>
            <person name="Cang F.A."/>
            <person name="Jiang Q."/>
            <person name="Mckibben M.T.W."/>
            <person name="Barker M.S."/>
            <person name="Rieseberg L.H."/>
            <person name="Dlugosch K.M."/>
        </authorList>
    </citation>
    <scope>NUCLEOTIDE SEQUENCE</scope>
    <source>
        <strain evidence="8">CAN-66</strain>
        <tissue evidence="8">Leaf</tissue>
    </source>
</reference>
<evidence type="ECO:0000313" key="9">
    <source>
        <dbReference type="Proteomes" id="UP001172457"/>
    </source>
</evidence>
<keyword evidence="9" id="KW-1185">Reference proteome</keyword>
<dbReference type="SUPFAM" id="SSF56112">
    <property type="entry name" value="Protein kinase-like (PK-like)"/>
    <property type="match status" value="1"/>
</dbReference>
<keyword evidence="3" id="KW-0547">Nucleotide-binding</keyword>
<proteinExistence type="predicted"/>
<dbReference type="GO" id="GO:0005524">
    <property type="term" value="F:ATP binding"/>
    <property type="evidence" value="ECO:0007669"/>
    <property type="project" value="UniProtKB-KW"/>
</dbReference>
<dbReference type="Pfam" id="PF13962">
    <property type="entry name" value="PGG"/>
    <property type="match status" value="1"/>
</dbReference>
<sequence length="504" mass="57153">MSSIKEFEHLRIPLKAIKLATNDFDDNNYISRGGFGKVHKGELIHFGKSMTVAVKCLDRAFGQGNPEFWKEIMMFSRYKHQNLVSLLGFCDEDGESILVYEYLSNKSLNMHLSSIELSWTQRLKICIGAAKGLQYLHDPCNTMQRVLHRDIKSSNILLDDNWNAKISDFGLSNFGPANQEFTFLFTHPVGSFGYCDPAYAESGFLTKESDVYSFGVVLFEVLCGRLSIVDCKDNCLFLPKLAQSCYEKNRLDTIVQDGLLEQMSKECLRKFSTIAYQCLHKDRTQRPTFTTVVRELEIALRFQYPDQEVKSMVPLHYIEERNKDGPTPHELSKNHKKLVYKGEKRMKETASQCMVVGALIATVAFTALLTIPGEENQDGSPIFRQKGILMGFVILDAVSLISSSTSILLLLSILITSRSPQQDFLESSLPTKLSAGLTMLFLSIITMTLTFGIGIFVIFQERKINNANAPFSFLFLFTFFFFPTWLLHSDILKFACFPSMLPKS</sequence>
<feature type="transmembrane region" description="Helical" evidence="6">
    <location>
        <begin position="435"/>
        <end position="459"/>
    </location>
</feature>
<dbReference type="GO" id="GO:0005886">
    <property type="term" value="C:plasma membrane"/>
    <property type="evidence" value="ECO:0007669"/>
    <property type="project" value="TreeGrafter"/>
</dbReference>
<accession>A0AA38TZ23</accession>
<evidence type="ECO:0000256" key="1">
    <source>
        <dbReference type="ARBA" id="ARBA00022527"/>
    </source>
</evidence>
<dbReference type="GO" id="GO:0004714">
    <property type="term" value="F:transmembrane receptor protein tyrosine kinase activity"/>
    <property type="evidence" value="ECO:0007669"/>
    <property type="project" value="InterPro"/>
</dbReference>
<feature type="transmembrane region" description="Helical" evidence="6">
    <location>
        <begin position="471"/>
        <end position="488"/>
    </location>
</feature>